<protein>
    <submittedName>
        <fullName evidence="1">Uncharacterized protein</fullName>
    </submittedName>
</protein>
<sequence length="167" mass="19117">MRGIERRLGEIPMNQIQVSVINMVKLPTGYCKFYGVTKAKNDTFEITTDNPFKNREAVVIEKNTGERKELLNLPFYCELCDGTKVEVSIDSAELYLEPLKQDKCFKNDNIAILEVEKPVFISGHLIMKSDGTFKRTPKNFDGQEKEMKCGLLMWIERIEVRHPGAVA</sequence>
<proteinExistence type="predicted"/>
<dbReference type="Proteomes" id="UP000281549">
    <property type="component" value="Unassembled WGS sequence"/>
</dbReference>
<reference evidence="2" key="1">
    <citation type="journal article" date="2018" name="Nat. Microbiol.">
        <title>Leveraging single-cell genomics to expand the fungal tree of life.</title>
        <authorList>
            <person name="Ahrendt S.R."/>
            <person name="Quandt C.A."/>
            <person name="Ciobanu D."/>
            <person name="Clum A."/>
            <person name="Salamov A."/>
            <person name="Andreopoulos B."/>
            <person name="Cheng J.F."/>
            <person name="Woyke T."/>
            <person name="Pelin A."/>
            <person name="Henrissat B."/>
            <person name="Reynolds N.K."/>
            <person name="Benny G.L."/>
            <person name="Smith M.E."/>
            <person name="James T.Y."/>
            <person name="Grigoriev I.V."/>
        </authorList>
    </citation>
    <scope>NUCLEOTIDE SEQUENCE [LARGE SCALE GENOMIC DNA]</scope>
    <source>
        <strain evidence="2">CSF55</strain>
    </source>
</reference>
<name>A0A4P9YNB0_ROZAC</name>
<gene>
    <name evidence="1" type="ORF">ROZALSC1DRAFT_27372</name>
</gene>
<evidence type="ECO:0000313" key="1">
    <source>
        <dbReference type="EMBL" id="RKP21206.1"/>
    </source>
</evidence>
<accession>A0A4P9YNB0</accession>
<dbReference type="EMBL" id="ML004977">
    <property type="protein sequence ID" value="RKP21206.1"/>
    <property type="molecule type" value="Genomic_DNA"/>
</dbReference>
<evidence type="ECO:0000313" key="2">
    <source>
        <dbReference type="Proteomes" id="UP000281549"/>
    </source>
</evidence>
<dbReference type="AlphaFoldDB" id="A0A4P9YNB0"/>
<organism evidence="1 2">
    <name type="scientific">Rozella allomycis (strain CSF55)</name>
    <dbReference type="NCBI Taxonomy" id="988480"/>
    <lineage>
        <taxon>Eukaryota</taxon>
        <taxon>Fungi</taxon>
        <taxon>Fungi incertae sedis</taxon>
        <taxon>Cryptomycota</taxon>
        <taxon>Cryptomycota incertae sedis</taxon>
        <taxon>Rozella</taxon>
    </lineage>
</organism>